<keyword evidence="2" id="KW-1185">Reference proteome</keyword>
<evidence type="ECO:0000313" key="2">
    <source>
        <dbReference type="Proteomes" id="UP001445076"/>
    </source>
</evidence>
<sequence length="258" mass="30194">MLLQDIQSEMFQRYTKDQVFEQFKTLLTQYNTRKTKPWMAPATSRKIHNPVAAPYWGKLHKVLELRKMMSLSWTTGVKPLTLKAQKIVFCVAYRKAEELLKKKMAAREHARLIAQIIEGIRVHIRTNRLLNPVPRTRQVRFHLIQAVKTFDKINEENKDIICLHMLLEKCDMLKYFNDLSLEPTNTISTANCSRARRKCLPKNKESIIAVEFIGVKSKMVMEYLKKWKIIGLGMCTDAWLLFLCNMWHLPTEATSPTN</sequence>
<evidence type="ECO:0000313" key="1">
    <source>
        <dbReference type="EMBL" id="KAK8743215.1"/>
    </source>
</evidence>
<gene>
    <name evidence="1" type="ORF">OTU49_001311</name>
</gene>
<protein>
    <submittedName>
        <fullName evidence="1">Uncharacterized protein</fullName>
    </submittedName>
</protein>
<dbReference type="Proteomes" id="UP001445076">
    <property type="component" value="Unassembled WGS sequence"/>
</dbReference>
<dbReference type="AlphaFoldDB" id="A0AAW0XUA3"/>
<proteinExistence type="predicted"/>
<dbReference type="EMBL" id="JARKIK010000025">
    <property type="protein sequence ID" value="KAK8743215.1"/>
    <property type="molecule type" value="Genomic_DNA"/>
</dbReference>
<accession>A0AAW0XUA3</accession>
<reference evidence="1 2" key="1">
    <citation type="journal article" date="2024" name="BMC Genomics">
        <title>Genome assembly of redclaw crayfish (Cherax quadricarinatus) provides insights into its immune adaptation and hypoxia tolerance.</title>
        <authorList>
            <person name="Liu Z."/>
            <person name="Zheng J."/>
            <person name="Li H."/>
            <person name="Fang K."/>
            <person name="Wang S."/>
            <person name="He J."/>
            <person name="Zhou D."/>
            <person name="Weng S."/>
            <person name="Chi M."/>
            <person name="Gu Z."/>
            <person name="He J."/>
            <person name="Li F."/>
            <person name="Wang M."/>
        </authorList>
    </citation>
    <scope>NUCLEOTIDE SEQUENCE [LARGE SCALE GENOMIC DNA]</scope>
    <source>
        <strain evidence="1">ZL_2023a</strain>
    </source>
</reference>
<organism evidence="1 2">
    <name type="scientific">Cherax quadricarinatus</name>
    <name type="common">Australian red claw crayfish</name>
    <dbReference type="NCBI Taxonomy" id="27406"/>
    <lineage>
        <taxon>Eukaryota</taxon>
        <taxon>Metazoa</taxon>
        <taxon>Ecdysozoa</taxon>
        <taxon>Arthropoda</taxon>
        <taxon>Crustacea</taxon>
        <taxon>Multicrustacea</taxon>
        <taxon>Malacostraca</taxon>
        <taxon>Eumalacostraca</taxon>
        <taxon>Eucarida</taxon>
        <taxon>Decapoda</taxon>
        <taxon>Pleocyemata</taxon>
        <taxon>Astacidea</taxon>
        <taxon>Parastacoidea</taxon>
        <taxon>Parastacidae</taxon>
        <taxon>Cherax</taxon>
    </lineage>
</organism>
<comment type="caution">
    <text evidence="1">The sequence shown here is derived from an EMBL/GenBank/DDBJ whole genome shotgun (WGS) entry which is preliminary data.</text>
</comment>
<name>A0AAW0XUA3_CHEQU</name>